<feature type="transmembrane region" description="Helical" evidence="1">
    <location>
        <begin position="175"/>
        <end position="196"/>
    </location>
</feature>
<accession>A0A846J9J6</accession>
<evidence type="ECO:0000313" key="2">
    <source>
        <dbReference type="EMBL" id="NFJ08523.1"/>
    </source>
</evidence>
<evidence type="ECO:0000256" key="1">
    <source>
        <dbReference type="SAM" id="Phobius"/>
    </source>
</evidence>
<keyword evidence="1" id="KW-1133">Transmembrane helix</keyword>
<dbReference type="Proteomes" id="UP000480039">
    <property type="component" value="Unassembled WGS sequence"/>
</dbReference>
<feature type="transmembrane region" description="Helical" evidence="1">
    <location>
        <begin position="50"/>
        <end position="69"/>
    </location>
</feature>
<dbReference type="EMBL" id="SWQE01000004">
    <property type="protein sequence ID" value="NFJ08523.1"/>
    <property type="molecule type" value="Genomic_DNA"/>
</dbReference>
<proteinExistence type="predicted"/>
<dbReference type="AlphaFoldDB" id="A0A846J9J6"/>
<sequence length="787" mass="94893">MLSTFLYNGKIIFIVALIFIFFNEINKKIVWKIKWNLENALKKIEMLNNIYIKSVIKFIISYSIITYLVSLQEKYKFININLDQNTSTLAISVLTMYGIFYAFIQFLIGYTLQNDKDKCWGISKTKFLVEHNIEFKFFNSILFKLLLIISSIVPFLKIDTVKFISTYKNFIDNLWVVSVFSVYLLYVLLFIKSLIIMSQLFGREEKGENFLEYDIKNKIKKEYNMHFIEGYKHRDDTFTERLFGRIKNLNEIEKFEMLREIIFYVMNDYESTQLDCFKKIKDDKKIMKGKKLKAKYMNESKKMKSYICCIFENLWDHIQKEKNNINFKDILNIYELKYKILFNEIQIYCLNDAKKVIEQIYSTNKYINNISENLSCFQIPEIIWNKVSNYKELIELNSSISKMFLREKYLDINEGLDNNRWLEEYEEYVELILEKYKEFYNTEEKESLKNIFGIYTWNSSGEKIGNETQNIIFQYIINLKYDSHNKEYVRFLLKELDYKYTIIFIFHMMLYSDNSSKLEWKKDIVSLKTISSNIYSYVDGDLQSNSEVICELIEKNTKGHTGKVNLIKWIIKNIDSGITEDIINKCNESEYITYAGFLKFKYIFLENDNYYFPFMFDNINLNNFKQDKKGDWRLNFFKEILKTPKLLKEEFFDYHQCRFCGQFLNEDLPEYIYEIDDFRVFYINLYFKIDEEQFIHMIEEDRLLVQSICEFLILKIDEEEYSYLVSNDEIAKIFSKAIRNILDNKNSKLENYIDDLIDRANECSSRQIYINKKDRIIRKIGNLIITK</sequence>
<keyword evidence="1" id="KW-0472">Membrane</keyword>
<evidence type="ECO:0000313" key="3">
    <source>
        <dbReference type="Proteomes" id="UP000480039"/>
    </source>
</evidence>
<name>A0A846J9J6_CLOBO</name>
<comment type="caution">
    <text evidence="2">The sequence shown here is derived from an EMBL/GenBank/DDBJ whole genome shotgun (WGS) entry which is preliminary data.</text>
</comment>
<keyword evidence="1" id="KW-0812">Transmembrane</keyword>
<reference evidence="2 3" key="1">
    <citation type="submission" date="2019-04" db="EMBL/GenBank/DDBJ databases">
        <title>Genome sequencing of Clostridium botulinum Groups I-IV and Clostridium butyricum.</title>
        <authorList>
            <person name="Brunt J."/>
            <person name="Van Vliet A.H.M."/>
            <person name="Stringer S.C."/>
            <person name="Carter A.T."/>
            <person name="Peck M.W."/>
        </authorList>
    </citation>
    <scope>NUCLEOTIDE SEQUENCE [LARGE SCALE GENOMIC DNA]</scope>
    <source>
        <strain evidence="2 3">Colworth BL30</strain>
    </source>
</reference>
<gene>
    <name evidence="2" type="ORF">FC871_08525</name>
</gene>
<protein>
    <submittedName>
        <fullName evidence="2">Uncharacterized protein</fullName>
    </submittedName>
</protein>
<feature type="transmembrane region" description="Helical" evidence="1">
    <location>
        <begin position="89"/>
        <end position="112"/>
    </location>
</feature>
<feature type="transmembrane region" description="Helical" evidence="1">
    <location>
        <begin position="6"/>
        <end position="25"/>
    </location>
</feature>
<organism evidence="2 3">
    <name type="scientific">Clostridium botulinum</name>
    <dbReference type="NCBI Taxonomy" id="1491"/>
    <lineage>
        <taxon>Bacteria</taxon>
        <taxon>Bacillati</taxon>
        <taxon>Bacillota</taxon>
        <taxon>Clostridia</taxon>
        <taxon>Eubacteriales</taxon>
        <taxon>Clostridiaceae</taxon>
        <taxon>Clostridium</taxon>
    </lineage>
</organism>